<dbReference type="OrthoDB" id="8586619at2"/>
<dbReference type="InterPro" id="IPR001647">
    <property type="entry name" value="HTH_TetR"/>
</dbReference>
<dbReference type="PROSITE" id="PS50977">
    <property type="entry name" value="HTH_TETR_2"/>
    <property type="match status" value="1"/>
</dbReference>
<name>A0A4P7D3P5_9BURK</name>
<reference evidence="5 6" key="1">
    <citation type="submission" date="2019-03" db="EMBL/GenBank/DDBJ databases">
        <title>Paraburkholderia sp. 7MH5, isolated from subtropical forest soil.</title>
        <authorList>
            <person name="Gao Z.-H."/>
            <person name="Qiu L.-H."/>
        </authorList>
    </citation>
    <scope>NUCLEOTIDE SEQUENCE [LARGE SCALE GENOMIC DNA]</scope>
    <source>
        <strain evidence="5 6">7MH5</strain>
    </source>
</reference>
<sequence length="330" mass="36278">MERLLRHQCRGHIARHRAGHARTNATAGRDCLLGADVHQRRFHAHLSVPSHRTLFARRYHVGSAVLAAKHRHVPWRAENRRSEHRDPAFRFPYRRRGAGLSDRHADAEIQAVLPANAGRLKHGAAFLSTAKTIDRRQQIIEVGLAILQEEGLRGFTQPRIAARAGLRQSNLTYYFPTISDLLAAVASAGVEAQLKAASGVVSKVTTCAQASEGIANMTSRHEVTRVLMSLAQAADQEAEVRMLFNALTDGLAAEIRQLFDKLGITAQESGIDLVHAVVVGLSVIELATGRRNGKDRTRQAMDLILRMLTSGPIPPLTKPEGQKPRTRKSS</sequence>
<evidence type="ECO:0000256" key="1">
    <source>
        <dbReference type="ARBA" id="ARBA00023125"/>
    </source>
</evidence>
<accession>A0A4P7D3P5</accession>
<dbReference type="Pfam" id="PF00440">
    <property type="entry name" value="TetR_N"/>
    <property type="match status" value="1"/>
</dbReference>
<dbReference type="KEGG" id="ppai:E1956_28420"/>
<feature type="DNA-binding region" description="H-T-H motif" evidence="2">
    <location>
        <begin position="156"/>
        <end position="175"/>
    </location>
</feature>
<protein>
    <submittedName>
        <fullName evidence="5">TetR family transcriptional regulator</fullName>
    </submittedName>
</protein>
<dbReference type="EMBL" id="CP038150">
    <property type="protein sequence ID" value="QBR01154.1"/>
    <property type="molecule type" value="Genomic_DNA"/>
</dbReference>
<dbReference type="GO" id="GO:0000976">
    <property type="term" value="F:transcription cis-regulatory region binding"/>
    <property type="evidence" value="ECO:0007669"/>
    <property type="project" value="TreeGrafter"/>
</dbReference>
<evidence type="ECO:0000259" key="4">
    <source>
        <dbReference type="PROSITE" id="PS50977"/>
    </source>
</evidence>
<proteinExistence type="predicted"/>
<gene>
    <name evidence="5" type="ORF">E1956_28420</name>
</gene>
<feature type="region of interest" description="Disordered" evidence="3">
    <location>
        <begin position="310"/>
        <end position="330"/>
    </location>
</feature>
<evidence type="ECO:0000313" key="6">
    <source>
        <dbReference type="Proteomes" id="UP000295727"/>
    </source>
</evidence>
<dbReference type="InterPro" id="IPR050109">
    <property type="entry name" value="HTH-type_TetR-like_transc_reg"/>
</dbReference>
<keyword evidence="6" id="KW-1185">Reference proteome</keyword>
<dbReference type="SUPFAM" id="SSF46689">
    <property type="entry name" value="Homeodomain-like"/>
    <property type="match status" value="1"/>
</dbReference>
<organism evidence="5 6">
    <name type="scientific">Paraburkholderia pallida</name>
    <dbReference type="NCBI Taxonomy" id="2547399"/>
    <lineage>
        <taxon>Bacteria</taxon>
        <taxon>Pseudomonadati</taxon>
        <taxon>Pseudomonadota</taxon>
        <taxon>Betaproteobacteria</taxon>
        <taxon>Burkholderiales</taxon>
        <taxon>Burkholderiaceae</taxon>
        <taxon>Paraburkholderia</taxon>
    </lineage>
</organism>
<dbReference type="Gene3D" id="1.10.357.10">
    <property type="entry name" value="Tetracycline Repressor, domain 2"/>
    <property type="match status" value="1"/>
</dbReference>
<dbReference type="Proteomes" id="UP000295727">
    <property type="component" value="Chromosome 3"/>
</dbReference>
<evidence type="ECO:0000256" key="3">
    <source>
        <dbReference type="SAM" id="MobiDB-lite"/>
    </source>
</evidence>
<dbReference type="PANTHER" id="PTHR30055">
    <property type="entry name" value="HTH-TYPE TRANSCRIPTIONAL REGULATOR RUTR"/>
    <property type="match status" value="1"/>
</dbReference>
<dbReference type="InterPro" id="IPR009057">
    <property type="entry name" value="Homeodomain-like_sf"/>
</dbReference>
<dbReference type="GO" id="GO:0003700">
    <property type="term" value="F:DNA-binding transcription factor activity"/>
    <property type="evidence" value="ECO:0007669"/>
    <property type="project" value="TreeGrafter"/>
</dbReference>
<evidence type="ECO:0000313" key="5">
    <source>
        <dbReference type="EMBL" id="QBR01154.1"/>
    </source>
</evidence>
<keyword evidence="1 2" id="KW-0238">DNA-binding</keyword>
<dbReference type="AlphaFoldDB" id="A0A4P7D3P5"/>
<dbReference type="PANTHER" id="PTHR30055:SF226">
    <property type="entry name" value="HTH-TYPE TRANSCRIPTIONAL REGULATOR PKSA"/>
    <property type="match status" value="1"/>
</dbReference>
<feature type="domain" description="HTH tetR-type" evidence="4">
    <location>
        <begin position="133"/>
        <end position="193"/>
    </location>
</feature>
<evidence type="ECO:0000256" key="2">
    <source>
        <dbReference type="PROSITE-ProRule" id="PRU00335"/>
    </source>
</evidence>